<proteinExistence type="predicted"/>
<gene>
    <name evidence="2" type="ORF">BOKJ2_LOCUS11240</name>
</gene>
<dbReference type="OrthoDB" id="10255522at2759"/>
<feature type="region of interest" description="Disordered" evidence="1">
    <location>
        <begin position="430"/>
        <end position="451"/>
    </location>
</feature>
<evidence type="ECO:0000256" key="1">
    <source>
        <dbReference type="SAM" id="MobiDB-lite"/>
    </source>
</evidence>
<accession>A0A811L961</accession>
<sequence length="524" mass="59728">MDNSCRTPGGRPTSKRPRCFLASDENMEATHIETTYTDDSFAQLMGEVNENSSLEQIKNKTVEESFKLVDNLICPQDSFQLSVCDESRENVEPNKSLSDFHHESMDDKENTEVVSNTMKEVSITEECSTKEVSVLKTEESKVVNEVSVTSHVLEISVDKPDLNASSAAKSEANETLENNHDVTVRSVRNDHGNVTLEVEKFKCGELADTLYEVSCNISTRNEYKEELRRVIDEMDFNILEYFSCANVKNDVIKTNLTELFKLVVKAVEQDKLESVSAYYKQNQDGYEFMLEENKKKIKGLECQVRDMLDDHKEDIEKLKAQGERDMEELKESVEVLNKALEDEKIVAKEFGETVDKLNVELQKKDSEIKELKETADDVKFELQKRDFDIRELKSQIIDKSVVDNMESENKNLKQELQKKIQEAEELHKKVQEGNKLQQKASTATESGNDQKLKKRLAYMEMKNKEAATQLAALDSLHADNLSLKYELGLLKLKAGVITLSEAKKLCGEDVEAQLREYISGQSHI</sequence>
<name>A0A811L961_9BILA</name>
<dbReference type="EMBL" id="CAJFDH010000005">
    <property type="protein sequence ID" value="CAD5224761.1"/>
    <property type="molecule type" value="Genomic_DNA"/>
</dbReference>
<comment type="caution">
    <text evidence="2">The sequence shown here is derived from an EMBL/GenBank/DDBJ whole genome shotgun (WGS) entry which is preliminary data.</text>
</comment>
<protein>
    <submittedName>
        <fullName evidence="2">Uncharacterized protein</fullName>
    </submittedName>
</protein>
<evidence type="ECO:0000313" key="3">
    <source>
        <dbReference type="Proteomes" id="UP000614601"/>
    </source>
</evidence>
<evidence type="ECO:0000313" key="2">
    <source>
        <dbReference type="EMBL" id="CAD5224761.1"/>
    </source>
</evidence>
<dbReference type="EMBL" id="CAJFCW020000005">
    <property type="protein sequence ID" value="CAG9120170.1"/>
    <property type="molecule type" value="Genomic_DNA"/>
</dbReference>
<dbReference type="Proteomes" id="UP000783686">
    <property type="component" value="Unassembled WGS sequence"/>
</dbReference>
<reference evidence="2" key="1">
    <citation type="submission" date="2020-09" db="EMBL/GenBank/DDBJ databases">
        <authorList>
            <person name="Kikuchi T."/>
        </authorList>
    </citation>
    <scope>NUCLEOTIDE SEQUENCE</scope>
    <source>
        <strain evidence="2">SH1</strain>
    </source>
</reference>
<keyword evidence="3" id="KW-1185">Reference proteome</keyword>
<organism evidence="2 3">
    <name type="scientific">Bursaphelenchus okinawaensis</name>
    <dbReference type="NCBI Taxonomy" id="465554"/>
    <lineage>
        <taxon>Eukaryota</taxon>
        <taxon>Metazoa</taxon>
        <taxon>Ecdysozoa</taxon>
        <taxon>Nematoda</taxon>
        <taxon>Chromadorea</taxon>
        <taxon>Rhabditida</taxon>
        <taxon>Tylenchina</taxon>
        <taxon>Tylenchomorpha</taxon>
        <taxon>Aphelenchoidea</taxon>
        <taxon>Aphelenchoididae</taxon>
        <taxon>Bursaphelenchus</taxon>
    </lineage>
</organism>
<dbReference type="Proteomes" id="UP000614601">
    <property type="component" value="Unassembled WGS sequence"/>
</dbReference>
<dbReference type="AlphaFoldDB" id="A0A811L961"/>
<feature type="compositionally biased region" description="Polar residues" evidence="1">
    <location>
        <begin position="434"/>
        <end position="449"/>
    </location>
</feature>